<sequence length="61" mass="6944">MGTEDVKIKTSPKVGVTSFEPSMWKVIFHNDEITPMQFVTQCLIEIFNKTEDQAVNLVKSI</sequence>
<dbReference type="GO" id="GO:0030163">
    <property type="term" value="P:protein catabolic process"/>
    <property type="evidence" value="ECO:0007669"/>
    <property type="project" value="InterPro"/>
</dbReference>
<proteinExistence type="predicted"/>
<evidence type="ECO:0000259" key="1">
    <source>
        <dbReference type="Pfam" id="PF02617"/>
    </source>
</evidence>
<protein>
    <recommendedName>
        <fullName evidence="1">Adaptor protein ClpS core domain-containing protein</fullName>
    </recommendedName>
</protein>
<dbReference type="EMBL" id="UINC01167629">
    <property type="protein sequence ID" value="SVD70241.1"/>
    <property type="molecule type" value="Genomic_DNA"/>
</dbReference>
<dbReference type="Pfam" id="PF02617">
    <property type="entry name" value="ClpS"/>
    <property type="match status" value="1"/>
</dbReference>
<dbReference type="InterPro" id="IPR014719">
    <property type="entry name" value="Ribosomal_bL12_C/ClpS-like"/>
</dbReference>
<feature type="non-terminal residue" evidence="2">
    <location>
        <position position="61"/>
    </location>
</feature>
<dbReference type="SUPFAM" id="SSF54736">
    <property type="entry name" value="ClpS-like"/>
    <property type="match status" value="1"/>
</dbReference>
<evidence type="ECO:0000313" key="2">
    <source>
        <dbReference type="EMBL" id="SVD70241.1"/>
    </source>
</evidence>
<organism evidence="2">
    <name type="scientific">marine metagenome</name>
    <dbReference type="NCBI Taxonomy" id="408172"/>
    <lineage>
        <taxon>unclassified sequences</taxon>
        <taxon>metagenomes</taxon>
        <taxon>ecological metagenomes</taxon>
    </lineage>
</organism>
<reference evidence="2" key="1">
    <citation type="submission" date="2018-05" db="EMBL/GenBank/DDBJ databases">
        <authorList>
            <person name="Lanie J.A."/>
            <person name="Ng W.-L."/>
            <person name="Kazmierczak K.M."/>
            <person name="Andrzejewski T.M."/>
            <person name="Davidsen T.M."/>
            <person name="Wayne K.J."/>
            <person name="Tettelin H."/>
            <person name="Glass J.I."/>
            <person name="Rusch D."/>
            <person name="Podicherti R."/>
            <person name="Tsui H.-C.T."/>
            <person name="Winkler M.E."/>
        </authorList>
    </citation>
    <scope>NUCLEOTIDE SEQUENCE</scope>
</reference>
<dbReference type="AlphaFoldDB" id="A0A382XII1"/>
<name>A0A382XII1_9ZZZZ</name>
<accession>A0A382XII1</accession>
<gene>
    <name evidence="2" type="ORF">METZ01_LOCUS423095</name>
</gene>
<feature type="domain" description="Adaptor protein ClpS core" evidence="1">
    <location>
        <begin position="20"/>
        <end position="59"/>
    </location>
</feature>
<dbReference type="Gene3D" id="3.30.1390.10">
    <property type="match status" value="1"/>
</dbReference>
<dbReference type="InterPro" id="IPR003769">
    <property type="entry name" value="ClpS_core"/>
</dbReference>